<dbReference type="Pfam" id="PF02566">
    <property type="entry name" value="OsmC"/>
    <property type="match status" value="1"/>
</dbReference>
<dbReference type="PANTHER" id="PTHR33797">
    <property type="entry name" value="ORGANIC HYDROPEROXIDE RESISTANCE PROTEIN-LIKE"/>
    <property type="match status" value="1"/>
</dbReference>
<evidence type="ECO:0000313" key="2">
    <source>
        <dbReference type="EMBL" id="ELA09346.1"/>
    </source>
</evidence>
<dbReference type="PATRIC" id="fig|1230338.3.peg.663"/>
<accession>L2F994</accession>
<dbReference type="InterPro" id="IPR003718">
    <property type="entry name" value="OsmC/Ohr_fam"/>
</dbReference>
<name>L2F994_9GAMM</name>
<organism evidence="2 3">
    <name type="scientific">Moraxella macacae 0408225</name>
    <dbReference type="NCBI Taxonomy" id="1230338"/>
    <lineage>
        <taxon>Bacteria</taxon>
        <taxon>Pseudomonadati</taxon>
        <taxon>Pseudomonadota</taxon>
        <taxon>Gammaproteobacteria</taxon>
        <taxon>Moraxellales</taxon>
        <taxon>Moraxellaceae</taxon>
        <taxon>Moraxella</taxon>
    </lineage>
</organism>
<dbReference type="SUPFAM" id="SSF82784">
    <property type="entry name" value="OsmC-like"/>
    <property type="match status" value="1"/>
</dbReference>
<evidence type="ECO:0000256" key="1">
    <source>
        <dbReference type="ARBA" id="ARBA00007378"/>
    </source>
</evidence>
<dbReference type="GO" id="GO:0006979">
    <property type="term" value="P:response to oxidative stress"/>
    <property type="evidence" value="ECO:0007669"/>
    <property type="project" value="InterPro"/>
</dbReference>
<dbReference type="NCBIfam" id="TIGR03561">
    <property type="entry name" value="organ_hyd_perox"/>
    <property type="match status" value="1"/>
</dbReference>
<dbReference type="InterPro" id="IPR019953">
    <property type="entry name" value="OHR"/>
</dbReference>
<proteinExistence type="inferred from homology"/>
<gene>
    <name evidence="2" type="ORF">MOMA_03045</name>
</gene>
<dbReference type="PANTHER" id="PTHR33797:SF2">
    <property type="entry name" value="ORGANIC HYDROPEROXIDE RESISTANCE PROTEIN-LIKE"/>
    <property type="match status" value="1"/>
</dbReference>
<dbReference type="OrthoDB" id="9797508at2"/>
<comment type="similarity">
    <text evidence="1">Belongs to the OsmC/Ohr family.</text>
</comment>
<sequence>MAKIYETTATNTGARNGVATLSDSDKTFNLVSPADEKQDGVNPEQLFAIGYSACFNGALGLVKKAFGKTFENEVQITVALNKEGDDNFYLSGNIHVIATGDVTDEDLQKIVAKTHEICPYSKAVQGNVDMKLSSEVKQ</sequence>
<dbReference type="eggNOG" id="COG1764">
    <property type="taxonomic scope" value="Bacteria"/>
</dbReference>
<reference evidence="2 3" key="1">
    <citation type="journal article" date="2013" name="Genome Announc.">
        <title>Genome Sequence of Moraxella macacae 0408225, a Novel Bacterial Species Isolated from a Cynomolgus Macaque with Epistaxis.</title>
        <authorList>
            <person name="Ladner J.T."/>
            <person name="Whitehouse C.A."/>
            <person name="Koroleva G.I."/>
            <person name="Palacios G.F."/>
        </authorList>
    </citation>
    <scope>NUCLEOTIDE SEQUENCE [LARGE SCALE GENOMIC DNA]</scope>
    <source>
        <strain evidence="2 3">0408225</strain>
    </source>
</reference>
<dbReference type="Proteomes" id="UP000023795">
    <property type="component" value="Unassembled WGS sequence"/>
</dbReference>
<dbReference type="InterPro" id="IPR015946">
    <property type="entry name" value="KH_dom-like_a/b"/>
</dbReference>
<dbReference type="InterPro" id="IPR036102">
    <property type="entry name" value="OsmC/Ohrsf"/>
</dbReference>
<dbReference type="RefSeq" id="WP_009767166.1">
    <property type="nucleotide sequence ID" value="NZ_ANIN01000001.1"/>
</dbReference>
<evidence type="ECO:0000313" key="3">
    <source>
        <dbReference type="Proteomes" id="UP000023795"/>
    </source>
</evidence>
<keyword evidence="3" id="KW-1185">Reference proteome</keyword>
<dbReference type="Gene3D" id="3.30.300.20">
    <property type="match status" value="1"/>
</dbReference>
<dbReference type="EMBL" id="ANIN01000001">
    <property type="protein sequence ID" value="ELA09346.1"/>
    <property type="molecule type" value="Genomic_DNA"/>
</dbReference>
<protein>
    <submittedName>
        <fullName evidence="2">OsmC family protein</fullName>
    </submittedName>
</protein>
<dbReference type="STRING" id="1230338.MOMA_03045"/>
<comment type="caution">
    <text evidence="2">The sequence shown here is derived from an EMBL/GenBank/DDBJ whole genome shotgun (WGS) entry which is preliminary data.</text>
</comment>
<dbReference type="AlphaFoldDB" id="L2F994"/>